<evidence type="ECO:0000256" key="1">
    <source>
        <dbReference type="ARBA" id="ARBA00004123"/>
    </source>
</evidence>
<accession>A0A8K0MUQ0</accession>
<dbReference type="GO" id="GO:0003700">
    <property type="term" value="F:DNA-binding transcription factor activity"/>
    <property type="evidence" value="ECO:0007669"/>
    <property type="project" value="InterPro"/>
</dbReference>
<evidence type="ECO:0000313" key="10">
    <source>
        <dbReference type="Proteomes" id="UP000797356"/>
    </source>
</evidence>
<reference evidence="9" key="2">
    <citation type="submission" date="2019-07" db="EMBL/GenBank/DDBJ databases">
        <authorList>
            <person name="Yang Y."/>
            <person name="Bocs S."/>
            <person name="Baudouin L."/>
        </authorList>
    </citation>
    <scope>NUCLEOTIDE SEQUENCE</scope>
    <source>
        <tissue evidence="9">Spear leaf of Hainan Tall coconut</tissue>
    </source>
</reference>
<feature type="region of interest" description="Disordered" evidence="7">
    <location>
        <begin position="1"/>
        <end position="54"/>
    </location>
</feature>
<keyword evidence="6" id="KW-0175">Coiled coil</keyword>
<keyword evidence="3" id="KW-0238">DNA-binding</keyword>
<dbReference type="PROSITE" id="PS00036">
    <property type="entry name" value="BZIP_BASIC"/>
    <property type="match status" value="1"/>
</dbReference>
<evidence type="ECO:0000256" key="5">
    <source>
        <dbReference type="ARBA" id="ARBA00023242"/>
    </source>
</evidence>
<dbReference type="InterPro" id="IPR046347">
    <property type="entry name" value="bZIP_sf"/>
</dbReference>
<dbReference type="InterPro" id="IPR044521">
    <property type="entry name" value="AtbZIP8/43"/>
</dbReference>
<reference evidence="9" key="1">
    <citation type="journal article" date="2017" name="Gigascience">
        <title>The genome draft of coconut (Cocos nucifera).</title>
        <authorList>
            <person name="Xiao Y."/>
            <person name="Xu P."/>
            <person name="Fan H."/>
            <person name="Baudouin L."/>
            <person name="Xia W."/>
            <person name="Bocs S."/>
            <person name="Xu J."/>
            <person name="Li Q."/>
            <person name="Guo A."/>
            <person name="Zhou L."/>
            <person name="Li J."/>
            <person name="Wu Y."/>
            <person name="Ma Z."/>
            <person name="Armero A."/>
            <person name="Issali A.E."/>
            <person name="Liu N."/>
            <person name="Peng M."/>
            <person name="Yang Y."/>
        </authorList>
    </citation>
    <scope>NUCLEOTIDE SEQUENCE</scope>
    <source>
        <tissue evidence="9">Spear leaf of Hainan Tall coconut</tissue>
    </source>
</reference>
<organism evidence="9 10">
    <name type="scientific">Cocos nucifera</name>
    <name type="common">Coconut palm</name>
    <dbReference type="NCBI Taxonomy" id="13894"/>
    <lineage>
        <taxon>Eukaryota</taxon>
        <taxon>Viridiplantae</taxon>
        <taxon>Streptophyta</taxon>
        <taxon>Embryophyta</taxon>
        <taxon>Tracheophyta</taxon>
        <taxon>Spermatophyta</taxon>
        <taxon>Magnoliopsida</taxon>
        <taxon>Liliopsida</taxon>
        <taxon>Arecaceae</taxon>
        <taxon>Arecoideae</taxon>
        <taxon>Cocoseae</taxon>
        <taxon>Attaleinae</taxon>
        <taxon>Cocos</taxon>
    </lineage>
</organism>
<dbReference type="Proteomes" id="UP000797356">
    <property type="component" value="Chromosome 1"/>
</dbReference>
<evidence type="ECO:0000256" key="6">
    <source>
        <dbReference type="SAM" id="Coils"/>
    </source>
</evidence>
<keyword evidence="10" id="KW-1185">Reference proteome</keyword>
<evidence type="ECO:0000256" key="7">
    <source>
        <dbReference type="SAM" id="MobiDB-lite"/>
    </source>
</evidence>
<feature type="domain" description="BZIP" evidence="8">
    <location>
        <begin position="33"/>
        <end position="89"/>
    </location>
</feature>
<dbReference type="OrthoDB" id="551672at2759"/>
<dbReference type="FunFam" id="1.20.5.170:FF:000020">
    <property type="entry name" value="BZIP transcription factor"/>
    <property type="match status" value="1"/>
</dbReference>
<comment type="caution">
    <text evidence="9">The sequence shown here is derived from an EMBL/GenBank/DDBJ whole genome shotgun (WGS) entry which is preliminary data.</text>
</comment>
<protein>
    <submittedName>
        <fullName evidence="9">Basic leucine zipper 43-like</fullName>
    </submittedName>
</protein>
<comment type="subcellular location">
    <subcellularLocation>
        <location evidence="1">Nucleus</location>
    </subcellularLocation>
</comment>
<gene>
    <name evidence="9" type="ORF">COCNU_01G005990</name>
</gene>
<keyword evidence="4" id="KW-0804">Transcription</keyword>
<dbReference type="InterPro" id="IPR004827">
    <property type="entry name" value="bZIP"/>
</dbReference>
<dbReference type="SUPFAM" id="SSF57959">
    <property type="entry name" value="Leucine zipper domain"/>
    <property type="match status" value="1"/>
</dbReference>
<dbReference type="GO" id="GO:0005634">
    <property type="term" value="C:nucleus"/>
    <property type="evidence" value="ECO:0007669"/>
    <property type="project" value="UniProtKB-SubCell"/>
</dbReference>
<sequence>MRSSVDGVSLPCSGLGNNSTSNEADKHQASLVHERRKRRMISNRESARRSRMRKQLHLDELQSQVVYLRAANRRLIDEINQVMEERDRILQENSWLREEASDLQKKLDDIQLESTSAAPGAPDEA</sequence>
<keyword evidence="5" id="KW-0539">Nucleus</keyword>
<dbReference type="SMART" id="SM00338">
    <property type="entry name" value="BRLZ"/>
    <property type="match status" value="1"/>
</dbReference>
<dbReference type="PROSITE" id="PS50217">
    <property type="entry name" value="BZIP"/>
    <property type="match status" value="1"/>
</dbReference>
<dbReference type="PANTHER" id="PTHR46324">
    <property type="entry name" value="BASIC LEUCINE ZIPPER 43-RELATED"/>
    <property type="match status" value="1"/>
</dbReference>
<dbReference type="Pfam" id="PF00170">
    <property type="entry name" value="bZIP_1"/>
    <property type="match status" value="1"/>
</dbReference>
<dbReference type="InterPro" id="IPR045314">
    <property type="entry name" value="bZIP_plant_GBF1"/>
</dbReference>
<dbReference type="PANTHER" id="PTHR46324:SF26">
    <property type="entry name" value="OS02G0728001 PROTEIN"/>
    <property type="match status" value="1"/>
</dbReference>
<evidence type="ECO:0000256" key="2">
    <source>
        <dbReference type="ARBA" id="ARBA00023015"/>
    </source>
</evidence>
<evidence type="ECO:0000313" key="9">
    <source>
        <dbReference type="EMBL" id="KAG1326665.1"/>
    </source>
</evidence>
<evidence type="ECO:0000259" key="8">
    <source>
        <dbReference type="PROSITE" id="PS50217"/>
    </source>
</evidence>
<feature type="coiled-coil region" evidence="6">
    <location>
        <begin position="58"/>
        <end position="113"/>
    </location>
</feature>
<dbReference type="CDD" id="cd14702">
    <property type="entry name" value="bZIP_plant_GBF1"/>
    <property type="match status" value="1"/>
</dbReference>
<name>A0A8K0MUQ0_COCNU</name>
<evidence type="ECO:0000256" key="4">
    <source>
        <dbReference type="ARBA" id="ARBA00023163"/>
    </source>
</evidence>
<dbReference type="Gene3D" id="1.20.5.170">
    <property type="match status" value="1"/>
</dbReference>
<keyword evidence="2" id="KW-0805">Transcription regulation</keyword>
<dbReference type="AlphaFoldDB" id="A0A8K0MUQ0"/>
<evidence type="ECO:0000256" key="3">
    <source>
        <dbReference type="ARBA" id="ARBA00023125"/>
    </source>
</evidence>
<proteinExistence type="predicted"/>
<dbReference type="GO" id="GO:0003677">
    <property type="term" value="F:DNA binding"/>
    <property type="evidence" value="ECO:0007669"/>
    <property type="project" value="UniProtKB-KW"/>
</dbReference>
<dbReference type="EMBL" id="CM017872">
    <property type="protein sequence ID" value="KAG1326665.1"/>
    <property type="molecule type" value="Genomic_DNA"/>
</dbReference>